<reference evidence="4 5" key="1">
    <citation type="submission" date="2019-05" db="EMBL/GenBank/DDBJ databases">
        <title>Draft genome sequence of Actinomadura sp. 14C53.</title>
        <authorList>
            <person name="Saricaoglu S."/>
            <person name="Isik K."/>
        </authorList>
    </citation>
    <scope>NUCLEOTIDE SEQUENCE [LARGE SCALE GENOMIC DNA]</scope>
    <source>
        <strain evidence="4 5">14C53</strain>
    </source>
</reference>
<evidence type="ECO:0000256" key="3">
    <source>
        <dbReference type="ARBA" id="ARBA00022691"/>
    </source>
</evidence>
<dbReference type="InterPro" id="IPR029063">
    <property type="entry name" value="SAM-dependent_MTases_sf"/>
</dbReference>
<dbReference type="Pfam" id="PF01234">
    <property type="entry name" value="NNMT_PNMT_TEMT"/>
    <property type="match status" value="1"/>
</dbReference>
<organism evidence="4 5">
    <name type="scientific">Actinomadura soli</name>
    <dbReference type="NCBI Taxonomy" id="2508997"/>
    <lineage>
        <taxon>Bacteria</taxon>
        <taxon>Bacillati</taxon>
        <taxon>Actinomycetota</taxon>
        <taxon>Actinomycetes</taxon>
        <taxon>Streptosporangiales</taxon>
        <taxon>Thermomonosporaceae</taxon>
        <taxon>Actinomadura</taxon>
    </lineage>
</organism>
<gene>
    <name evidence="4" type="ORF">ETD83_05745</name>
</gene>
<sequence>MHRETDLGQERSANSSFNREVSWNQMDLPTYWQSNYQDPHGDDLSFVAMIGAFMVDHLQGRTDLEGVDVGTGANLYPAFSMLPFCSTLTLIDLSPSSINWLTRELEGPLAAWTPFWDEFAKIPAYAAAGPLDEAVRARTRIEIKQASVFDLPAEQWDVGTMFFVAESISGDREEFRTALARFASALRPGAPFAVGFMENSEGWRVGDQDFPAVAVSIEDVVASMPFCTQLHHVKRLSAEEEPIRSGYTGMILACGIKRSTES</sequence>
<evidence type="ECO:0000256" key="1">
    <source>
        <dbReference type="ARBA" id="ARBA00022603"/>
    </source>
</evidence>
<dbReference type="NCBIfam" id="NF040568">
    <property type="entry name" value="SCO2525_fam"/>
    <property type="match status" value="1"/>
</dbReference>
<proteinExistence type="predicted"/>
<evidence type="ECO:0000256" key="2">
    <source>
        <dbReference type="ARBA" id="ARBA00022679"/>
    </source>
</evidence>
<keyword evidence="1 4" id="KW-0489">Methyltransferase</keyword>
<dbReference type="InterPro" id="IPR000940">
    <property type="entry name" value="NNMT_TEMT_trans"/>
</dbReference>
<comment type="caution">
    <text evidence="4">The sequence shown here is derived from an EMBL/GenBank/DDBJ whole genome shotgun (WGS) entry which is preliminary data.</text>
</comment>
<accession>A0A5C4JHQ5</accession>
<dbReference type="GO" id="GO:0008168">
    <property type="term" value="F:methyltransferase activity"/>
    <property type="evidence" value="ECO:0007669"/>
    <property type="project" value="UniProtKB-KW"/>
</dbReference>
<dbReference type="GO" id="GO:0032259">
    <property type="term" value="P:methylation"/>
    <property type="evidence" value="ECO:0007669"/>
    <property type="project" value="UniProtKB-KW"/>
</dbReference>
<dbReference type="PANTHER" id="PTHR10867">
    <property type="entry name" value="NNMT/PNMT/TEMT FAMILY MEMBER"/>
    <property type="match status" value="1"/>
</dbReference>
<dbReference type="PANTHER" id="PTHR10867:SF17">
    <property type="entry name" value="NICOTINAMIDE N-METHYLTRANSFERASE"/>
    <property type="match status" value="1"/>
</dbReference>
<dbReference type="Gene3D" id="3.40.50.150">
    <property type="entry name" value="Vaccinia Virus protein VP39"/>
    <property type="match status" value="1"/>
</dbReference>
<dbReference type="RefSeq" id="WP_138643995.1">
    <property type="nucleotide sequence ID" value="NZ_VCKW01000019.1"/>
</dbReference>
<dbReference type="AlphaFoldDB" id="A0A5C4JHQ5"/>
<dbReference type="OrthoDB" id="3457715at2"/>
<dbReference type="EMBL" id="VCKW01000019">
    <property type="protein sequence ID" value="TMR05635.1"/>
    <property type="molecule type" value="Genomic_DNA"/>
</dbReference>
<keyword evidence="2 4" id="KW-0808">Transferase</keyword>
<evidence type="ECO:0000313" key="4">
    <source>
        <dbReference type="EMBL" id="TMR05635.1"/>
    </source>
</evidence>
<dbReference type="Proteomes" id="UP000309174">
    <property type="component" value="Unassembled WGS sequence"/>
</dbReference>
<dbReference type="PROSITE" id="PS51681">
    <property type="entry name" value="SAM_MT_NNMT_PNMT_TEMT"/>
    <property type="match status" value="1"/>
</dbReference>
<protein>
    <submittedName>
        <fullName evidence="4">Methyltransferase</fullName>
    </submittedName>
</protein>
<evidence type="ECO:0000313" key="5">
    <source>
        <dbReference type="Proteomes" id="UP000309174"/>
    </source>
</evidence>
<dbReference type="SUPFAM" id="SSF53335">
    <property type="entry name" value="S-adenosyl-L-methionine-dependent methyltransferases"/>
    <property type="match status" value="1"/>
</dbReference>
<keyword evidence="5" id="KW-1185">Reference proteome</keyword>
<keyword evidence="3" id="KW-0949">S-adenosyl-L-methionine</keyword>
<name>A0A5C4JHQ5_9ACTN</name>